<feature type="domain" description="GAF" evidence="2">
    <location>
        <begin position="25"/>
        <end position="176"/>
    </location>
</feature>
<reference evidence="3 4" key="1">
    <citation type="submission" date="2015-01" db="EMBL/GenBank/DDBJ databases">
        <title>The Genome Sequence of Exophiala sideris CBS121828.</title>
        <authorList>
            <consortium name="The Broad Institute Genomics Platform"/>
            <person name="Cuomo C."/>
            <person name="de Hoog S."/>
            <person name="Gorbushina A."/>
            <person name="Stielow B."/>
            <person name="Teixiera M."/>
            <person name="Abouelleil A."/>
            <person name="Chapman S.B."/>
            <person name="Priest M."/>
            <person name="Young S.K."/>
            <person name="Wortman J."/>
            <person name="Nusbaum C."/>
            <person name="Birren B."/>
        </authorList>
    </citation>
    <scope>NUCLEOTIDE SEQUENCE [LARGE SCALE GENOMIC DNA]</scope>
    <source>
        <strain evidence="3 4">CBS 121828</strain>
    </source>
</reference>
<dbReference type="AlphaFoldDB" id="A0A0D1X5Y5"/>
<dbReference type="GO" id="GO:0005829">
    <property type="term" value="C:cytosol"/>
    <property type="evidence" value="ECO:0007669"/>
    <property type="project" value="TreeGrafter"/>
</dbReference>
<name>A0A0D1X5Y5_9EURO</name>
<dbReference type="InterPro" id="IPR029016">
    <property type="entry name" value="GAF-like_dom_sf"/>
</dbReference>
<dbReference type="SMART" id="SM00065">
    <property type="entry name" value="GAF"/>
    <property type="match status" value="1"/>
</dbReference>
<dbReference type="GO" id="GO:0033745">
    <property type="term" value="F:L-methionine-(R)-S-oxide reductase activity"/>
    <property type="evidence" value="ECO:0007669"/>
    <property type="project" value="TreeGrafter"/>
</dbReference>
<evidence type="ECO:0000256" key="1">
    <source>
        <dbReference type="ARBA" id="ARBA00038454"/>
    </source>
</evidence>
<dbReference type="OrthoDB" id="15735at2759"/>
<dbReference type="Gene3D" id="3.30.450.40">
    <property type="match status" value="1"/>
</dbReference>
<accession>A0A0D1X5Y5</accession>
<dbReference type="HOGENOM" id="CLU_077738_1_1_1"/>
<evidence type="ECO:0000259" key="2">
    <source>
        <dbReference type="SMART" id="SM00065"/>
    </source>
</evidence>
<dbReference type="Pfam" id="PF13185">
    <property type="entry name" value="GAF_2"/>
    <property type="match status" value="1"/>
</dbReference>
<dbReference type="SUPFAM" id="SSF55781">
    <property type="entry name" value="GAF domain-like"/>
    <property type="match status" value="1"/>
</dbReference>
<dbReference type="PANTHER" id="PTHR21021">
    <property type="entry name" value="GAF/PUTATIVE CYTOSKELETAL PROTEIN"/>
    <property type="match status" value="1"/>
</dbReference>
<comment type="similarity">
    <text evidence="1">Belongs to the free Met sulfoxide reductase family.</text>
</comment>
<dbReference type="EMBL" id="KN846952">
    <property type="protein sequence ID" value="KIV83096.1"/>
    <property type="molecule type" value="Genomic_DNA"/>
</dbReference>
<dbReference type="FunFam" id="3.30.450.40:FF:000008">
    <property type="entry name" value="GAF domain-containing proteins"/>
    <property type="match status" value="1"/>
</dbReference>
<dbReference type="PROSITE" id="PS01320">
    <property type="entry name" value="UPF0067"/>
    <property type="match status" value="1"/>
</dbReference>
<dbReference type="PANTHER" id="PTHR21021:SF15">
    <property type="entry name" value="FREE METHIONINE-R-SULFOXIDE REDUCTASE"/>
    <property type="match status" value="1"/>
</dbReference>
<dbReference type="InterPro" id="IPR003018">
    <property type="entry name" value="GAF"/>
</dbReference>
<organism evidence="3 4">
    <name type="scientific">Exophiala sideris</name>
    <dbReference type="NCBI Taxonomy" id="1016849"/>
    <lineage>
        <taxon>Eukaryota</taxon>
        <taxon>Fungi</taxon>
        <taxon>Dikarya</taxon>
        <taxon>Ascomycota</taxon>
        <taxon>Pezizomycotina</taxon>
        <taxon>Eurotiomycetes</taxon>
        <taxon>Chaetothyriomycetidae</taxon>
        <taxon>Chaetothyriales</taxon>
        <taxon>Herpotrichiellaceae</taxon>
        <taxon>Exophiala</taxon>
    </lineage>
</organism>
<sequence length="177" mass="19009">MPHADASNFSSSLSKTEAYAQLLSSLTSLVHEQRNWVANTANAASLLWHMYHSLPAPSSSVNWSGFYVLDPLDSEKQLILAPFMGKVACQTIRIGKGVCGAAAEGQGRTVLVKDVEEFPGHIACDSDSRSEIVVPLRSSGKVVGVIDIDCADVEGFDQEDQKGLEAIAELLGKSCDW</sequence>
<evidence type="ECO:0000313" key="3">
    <source>
        <dbReference type="EMBL" id="KIV83096.1"/>
    </source>
</evidence>
<proteinExistence type="inferred from homology"/>
<dbReference type="InterPro" id="IPR000614">
    <property type="entry name" value="FRMsr_CS"/>
</dbReference>
<dbReference type="InterPro" id="IPR051330">
    <property type="entry name" value="Phosphatase_reg/MetRdx"/>
</dbReference>
<protein>
    <recommendedName>
        <fullName evidence="2">GAF domain-containing protein</fullName>
    </recommendedName>
</protein>
<dbReference type="STRING" id="1016849.A0A0D1X5Y5"/>
<gene>
    <name evidence="3" type="ORF">PV11_05151</name>
</gene>
<dbReference type="Proteomes" id="UP000053599">
    <property type="component" value="Unassembled WGS sequence"/>
</dbReference>
<evidence type="ECO:0000313" key="4">
    <source>
        <dbReference type="Proteomes" id="UP000053599"/>
    </source>
</evidence>